<dbReference type="EMBL" id="UZAH01031031">
    <property type="protein sequence ID" value="VDP13503.1"/>
    <property type="molecule type" value="Genomic_DNA"/>
</dbReference>
<proteinExistence type="predicted"/>
<dbReference type="Proteomes" id="UP000050761">
    <property type="component" value="Unassembled WGS sequence"/>
</dbReference>
<accession>A0A3P8EW54</accession>
<keyword evidence="1" id="KW-0472">Membrane</keyword>
<evidence type="ECO:0000313" key="3">
    <source>
        <dbReference type="Proteomes" id="UP000050761"/>
    </source>
</evidence>
<evidence type="ECO:0000313" key="4">
    <source>
        <dbReference type="WBParaSite" id="HPBE_0001895701-mRNA-1"/>
    </source>
</evidence>
<reference evidence="4" key="2">
    <citation type="submission" date="2019-09" db="UniProtKB">
        <authorList>
            <consortium name="WormBaseParasite"/>
        </authorList>
    </citation>
    <scope>IDENTIFICATION</scope>
</reference>
<evidence type="ECO:0000256" key="1">
    <source>
        <dbReference type="SAM" id="Phobius"/>
    </source>
</evidence>
<keyword evidence="3" id="KW-1185">Reference proteome</keyword>
<gene>
    <name evidence="2" type="ORF">HPBE_LOCUS18956</name>
</gene>
<name>A0A183GAC4_HELPZ</name>
<dbReference type="WBParaSite" id="HPBE_0001895701-mRNA-1">
    <property type="protein sequence ID" value="HPBE_0001895701-mRNA-1"/>
    <property type="gene ID" value="HPBE_0001895701"/>
</dbReference>
<reference evidence="2 3" key="1">
    <citation type="submission" date="2018-11" db="EMBL/GenBank/DDBJ databases">
        <authorList>
            <consortium name="Pathogen Informatics"/>
        </authorList>
    </citation>
    <scope>NUCLEOTIDE SEQUENCE [LARGE SCALE GENOMIC DNA]</scope>
</reference>
<accession>A0A183GAC4</accession>
<dbReference type="AlphaFoldDB" id="A0A183GAC4"/>
<sequence>MQTGTVRLPYTLCETVTTDGLPAAESIHATRALAAGARFINRLPAGIGISVIVSASLYLSVSLTTYADMVDPP</sequence>
<evidence type="ECO:0000313" key="2">
    <source>
        <dbReference type="EMBL" id="VDP13503.1"/>
    </source>
</evidence>
<feature type="transmembrane region" description="Helical" evidence="1">
    <location>
        <begin position="47"/>
        <end position="67"/>
    </location>
</feature>
<keyword evidence="1" id="KW-1133">Transmembrane helix</keyword>
<organism evidence="3 4">
    <name type="scientific">Heligmosomoides polygyrus</name>
    <name type="common">Parasitic roundworm</name>
    <dbReference type="NCBI Taxonomy" id="6339"/>
    <lineage>
        <taxon>Eukaryota</taxon>
        <taxon>Metazoa</taxon>
        <taxon>Ecdysozoa</taxon>
        <taxon>Nematoda</taxon>
        <taxon>Chromadorea</taxon>
        <taxon>Rhabditida</taxon>
        <taxon>Rhabditina</taxon>
        <taxon>Rhabditomorpha</taxon>
        <taxon>Strongyloidea</taxon>
        <taxon>Heligmosomidae</taxon>
        <taxon>Heligmosomoides</taxon>
    </lineage>
</organism>
<keyword evidence="1" id="KW-0812">Transmembrane</keyword>
<protein>
    <submittedName>
        <fullName evidence="4">Aa_trans domain-containing protein</fullName>
    </submittedName>
</protein>